<dbReference type="Proteomes" id="UP000005824">
    <property type="component" value="Unassembled WGS sequence"/>
</dbReference>
<dbReference type="eggNOG" id="ENOG502ZA75">
    <property type="taxonomic scope" value="Bacteria"/>
</dbReference>
<keyword evidence="2" id="KW-1185">Reference proteome</keyword>
<dbReference type="InParanoid" id="B4CX06"/>
<reference evidence="1 2" key="1">
    <citation type="journal article" date="2011" name="J. Bacteriol.">
        <title>Genome sequence of Chthoniobacter flavus Ellin428, an aerobic heterotrophic soil bacterium.</title>
        <authorList>
            <person name="Kant R."/>
            <person name="van Passel M.W."/>
            <person name="Palva A."/>
            <person name="Lucas S."/>
            <person name="Lapidus A."/>
            <person name="Glavina Del Rio T."/>
            <person name="Dalin E."/>
            <person name="Tice H."/>
            <person name="Bruce D."/>
            <person name="Goodwin L."/>
            <person name="Pitluck S."/>
            <person name="Larimer F.W."/>
            <person name="Land M.L."/>
            <person name="Hauser L."/>
            <person name="Sangwan P."/>
            <person name="de Vos W.M."/>
            <person name="Janssen P.H."/>
            <person name="Smidt H."/>
        </authorList>
    </citation>
    <scope>NUCLEOTIDE SEQUENCE [LARGE SCALE GENOMIC DNA]</scope>
    <source>
        <strain evidence="1 2">Ellin428</strain>
    </source>
</reference>
<evidence type="ECO:0000313" key="1">
    <source>
        <dbReference type="EMBL" id="EDY21326.1"/>
    </source>
</evidence>
<dbReference type="EMBL" id="ABVL01000003">
    <property type="protein sequence ID" value="EDY21326.1"/>
    <property type="molecule type" value="Genomic_DNA"/>
</dbReference>
<name>B4CX06_9BACT</name>
<dbReference type="RefSeq" id="WP_006978945.1">
    <property type="nucleotide sequence ID" value="NZ_ABVL01000003.1"/>
</dbReference>
<evidence type="ECO:0000313" key="2">
    <source>
        <dbReference type="Proteomes" id="UP000005824"/>
    </source>
</evidence>
<gene>
    <name evidence="1" type="ORF">CfE428DRAFT_1619</name>
</gene>
<sequence>MHHILRIHLPLDVAERRTARGDRLLPADELQRSPALHHLYDHAPSFQTLDEIGSYVNAIQPRIEELRHAGVTVSVNVLQTLGHVYFPTAQEKDFPFQRRVYAGGRVSTEGACPLDLKLRDWVTGAYKIYAGLRPPVLFVDDDFRTFMSGEISCFCPLHLRAISDLAGRPVTREEVVQSLLSTSWPAPELRRHYYTATTRGFVDLAAQIRAAVDTVSPETRVGLMAAAWPRGAQGVDVAAVAQALAGPHRPLLRPQISFYSEDYIRDAAPAFLNPARMRATLPETFEYWPEIENYQYSLYAKSARCTFAEMATTVLNGFNHLALNIFDMFGSPLGDSARLVERLETGRRFLDQLHRLVPEGSRAQGVHVFEHRDQLRVRRTNSLGALFASDQMTRRLPVLGLPIAYGVESPWQVITGDDVLALEDQELDRLLAPGALLDATAASALELRGQAERIGAKVGPAIPLDELGYEQFDDPEISPSLQGRAFPLRPLVQAGDWRRLVVTGTNPRMGSKIRNYRREVVGSSLLLTENARGERFGILAFSGQGNRHLMENLMRPEQFRQTLGWIARRPVPLCTHHSAPYLWPIWNRTADGRLVIGIVNLATDSYDTLPLILARDLSLKNLSIVTAEGNLIPAKAREPQRVDKDTVQIELHHRLEPFEVAVFVAT</sequence>
<organism evidence="1 2">
    <name type="scientific">Chthoniobacter flavus Ellin428</name>
    <dbReference type="NCBI Taxonomy" id="497964"/>
    <lineage>
        <taxon>Bacteria</taxon>
        <taxon>Pseudomonadati</taxon>
        <taxon>Verrucomicrobiota</taxon>
        <taxon>Spartobacteria</taxon>
        <taxon>Chthoniobacterales</taxon>
        <taxon>Chthoniobacteraceae</taxon>
        <taxon>Chthoniobacter</taxon>
    </lineage>
</organism>
<dbReference type="STRING" id="497964.CfE428DRAFT_1619"/>
<dbReference type="AlphaFoldDB" id="B4CX06"/>
<accession>B4CX06</accession>
<proteinExistence type="predicted"/>
<comment type="caution">
    <text evidence="1">The sequence shown here is derived from an EMBL/GenBank/DDBJ whole genome shotgun (WGS) entry which is preliminary data.</text>
</comment>
<protein>
    <submittedName>
        <fullName evidence="1">Uncharacterized protein</fullName>
    </submittedName>
</protein>